<evidence type="ECO:0000313" key="2">
    <source>
        <dbReference type="Proteomes" id="UP000300142"/>
    </source>
</evidence>
<protein>
    <submittedName>
        <fullName evidence="1">Luciferase-like protein</fullName>
    </submittedName>
</protein>
<sequence length="138" mass="15932">MKIGLFCNIASVDDDVIRYAADNSFGLMGSPTFSLLRLRNTVNIYRQINNSGADQFLLARFFFVTKTDDEAVNKALPFIHKFSQKTIANSTQVMQNSPHPQQSYYQTNICYEIDYLLENWIIGDVQTCRDKIQKFQDE</sequence>
<dbReference type="Gene3D" id="3.20.20.30">
    <property type="entry name" value="Luciferase-like domain"/>
    <property type="match status" value="1"/>
</dbReference>
<dbReference type="AlphaFoldDB" id="A0A480A125"/>
<comment type="caution">
    <text evidence="1">The sequence shown here is derived from an EMBL/GenBank/DDBJ whole genome shotgun (WGS) entry which is preliminary data.</text>
</comment>
<dbReference type="Proteomes" id="UP000300142">
    <property type="component" value="Unassembled WGS sequence"/>
</dbReference>
<dbReference type="GO" id="GO:0016705">
    <property type="term" value="F:oxidoreductase activity, acting on paired donors, with incorporation or reduction of molecular oxygen"/>
    <property type="evidence" value="ECO:0007669"/>
    <property type="project" value="InterPro"/>
</dbReference>
<accession>A0A480A125</accession>
<dbReference type="EMBL" id="BJCE01000148">
    <property type="protein sequence ID" value="GCL38507.1"/>
    <property type="molecule type" value="Genomic_DNA"/>
</dbReference>
<proteinExistence type="predicted"/>
<dbReference type="InterPro" id="IPR036661">
    <property type="entry name" value="Luciferase-like_sf"/>
</dbReference>
<reference evidence="2" key="1">
    <citation type="submission" date="2019-02" db="EMBL/GenBank/DDBJ databases">
        <title>Draft genome sequence of Sphaerospermopsis reniformis NIES-1949.</title>
        <authorList>
            <person name="Yamaguchi H."/>
            <person name="Suzuki S."/>
            <person name="Kawachi M."/>
        </authorList>
    </citation>
    <scope>NUCLEOTIDE SEQUENCE [LARGE SCALE GENOMIC DNA]</scope>
    <source>
        <strain evidence="2">NIES-1949</strain>
    </source>
</reference>
<keyword evidence="2" id="KW-1185">Reference proteome</keyword>
<dbReference type="SUPFAM" id="SSF51679">
    <property type="entry name" value="Bacterial luciferase-like"/>
    <property type="match status" value="1"/>
</dbReference>
<name>A0A480A125_9CYAN</name>
<gene>
    <name evidence="1" type="ORF">SR1949_36220</name>
</gene>
<organism evidence="1 2">
    <name type="scientific">Sphaerospermopsis reniformis</name>
    <dbReference type="NCBI Taxonomy" id="531300"/>
    <lineage>
        <taxon>Bacteria</taxon>
        <taxon>Bacillati</taxon>
        <taxon>Cyanobacteriota</taxon>
        <taxon>Cyanophyceae</taxon>
        <taxon>Nostocales</taxon>
        <taxon>Aphanizomenonaceae</taxon>
        <taxon>Sphaerospermopsis</taxon>
    </lineage>
</organism>
<evidence type="ECO:0000313" key="1">
    <source>
        <dbReference type="EMBL" id="GCL38507.1"/>
    </source>
</evidence>